<dbReference type="Gene3D" id="2.60.120.260">
    <property type="entry name" value="Galactose-binding domain-like"/>
    <property type="match status" value="1"/>
</dbReference>
<dbReference type="STRING" id="327939.BIW53_14290"/>
<dbReference type="PANTHER" id="PTHR33607">
    <property type="entry name" value="ENDONUCLEASE-1"/>
    <property type="match status" value="1"/>
</dbReference>
<feature type="signal peptide" evidence="4">
    <location>
        <begin position="1"/>
        <end position="27"/>
    </location>
</feature>
<evidence type="ECO:0000256" key="4">
    <source>
        <dbReference type="SAM" id="SignalP"/>
    </source>
</evidence>
<dbReference type="AlphaFoldDB" id="A0A1S1N404"/>
<protein>
    <submittedName>
        <fullName evidence="6">Endonuclease I</fullName>
    </submittedName>
</protein>
<accession>A0A1S1N404</accession>
<keyword evidence="2" id="KW-0540">Nuclease</keyword>
<dbReference type="InterPro" id="IPR003305">
    <property type="entry name" value="CenC_carb-bd"/>
</dbReference>
<dbReference type="EMBL" id="MNAN01000033">
    <property type="protein sequence ID" value="OHU94712.1"/>
    <property type="molecule type" value="Genomic_DNA"/>
</dbReference>
<comment type="similarity">
    <text evidence="1">Belongs to the EndA/NucM nuclease family.</text>
</comment>
<dbReference type="InterPro" id="IPR008979">
    <property type="entry name" value="Galactose-bd-like_sf"/>
</dbReference>
<dbReference type="Pfam" id="PF02018">
    <property type="entry name" value="CBM_4_9"/>
    <property type="match status" value="1"/>
</dbReference>
<evidence type="ECO:0000256" key="1">
    <source>
        <dbReference type="ARBA" id="ARBA00006429"/>
    </source>
</evidence>
<dbReference type="InterPro" id="IPR044925">
    <property type="entry name" value="His-Me_finger_sf"/>
</dbReference>
<feature type="domain" description="CBM-cenC" evidence="5">
    <location>
        <begin position="27"/>
        <end position="144"/>
    </location>
</feature>
<evidence type="ECO:0000313" key="7">
    <source>
        <dbReference type="Proteomes" id="UP000180253"/>
    </source>
</evidence>
<dbReference type="GO" id="GO:0004519">
    <property type="term" value="F:endonuclease activity"/>
    <property type="evidence" value="ECO:0007669"/>
    <property type="project" value="UniProtKB-KW"/>
</dbReference>
<dbReference type="RefSeq" id="WP_070992688.1">
    <property type="nucleotide sequence ID" value="NZ_CBCSHD010000014.1"/>
</dbReference>
<comment type="caution">
    <text evidence="6">The sequence shown here is derived from an EMBL/GenBank/DDBJ whole genome shotgun (WGS) entry which is preliminary data.</text>
</comment>
<gene>
    <name evidence="6" type="ORF">BIW53_14290</name>
</gene>
<keyword evidence="7" id="KW-1185">Reference proteome</keyword>
<dbReference type="SUPFAM" id="SSF54060">
    <property type="entry name" value="His-Me finger endonucleases"/>
    <property type="match status" value="1"/>
</dbReference>
<dbReference type="InterPro" id="IPR007346">
    <property type="entry name" value="Endonuclease-I"/>
</dbReference>
<sequence length="544" mass="59824">MKHGKLSYKQKLAFALSAALCSQYAAAQVSNGDFENWQQNQPTSWTTIDSGIALSATSNIVKTGQAAAQVTVKTGTQSNTDLQQLVAVQAGKTYTFSTWVYHTEGGVKARLVVDGYHGYSDPFTLNQWQQISHSYTATADTSISVGLRFYDDTGFDGNEVVYIDDFQPTTTTTPPPPTGCQNTELNLSITTDNYGSETSWTLSNSSNTPIASGSGYANNTTHSESLCVVDDSYTFTVLDSYGDGMCCSYGNGSYSLTGPEGTLASGSTFTSEQQHTFTIGNDNGGGTPTDPSQYYASAAGLTGYALKSQLHNIINNHQSQGYTAIWQFIDQSERDNYFENDNSVLDRYSERPSGNDAINYVAVTNQCGTYSVEGDCYNREHSFPKSWFGGKIEPMNSDIHHIFATDGYVNSKRSNYPFGEVATASYTSSNGSKLGSAATNLNYSGTVFEPIDQFKGDFARAYFYMATRYEDVISTWQNNTQYSDAVLNGSANQVFEPWVIAMLKRWHETDPVDAIERARNQAAYEFQGNRNPFVDHPEFVQQIW</sequence>
<reference evidence="6 7" key="1">
    <citation type="submission" date="2016-10" db="EMBL/GenBank/DDBJ databases">
        <title>Pseudoalteromonas amylolytica sp. nov., isolated from the surface seawater.</title>
        <authorList>
            <person name="Wu Y.-H."/>
            <person name="Cheng H."/>
            <person name="Jin X.-B."/>
            <person name="Wang C.-S."/>
            <person name="Xu X.-W."/>
        </authorList>
    </citation>
    <scope>NUCLEOTIDE SEQUENCE [LARGE SCALE GENOMIC DNA]</scope>
    <source>
        <strain evidence="6 7">JCM 12483</strain>
    </source>
</reference>
<dbReference type="GO" id="GO:0016798">
    <property type="term" value="F:hydrolase activity, acting on glycosyl bonds"/>
    <property type="evidence" value="ECO:0007669"/>
    <property type="project" value="InterPro"/>
</dbReference>
<feature type="chain" id="PRO_5010181972" evidence="4">
    <location>
        <begin position="28"/>
        <end position="544"/>
    </location>
</feature>
<dbReference type="Proteomes" id="UP000180253">
    <property type="component" value="Unassembled WGS sequence"/>
</dbReference>
<evidence type="ECO:0000259" key="5">
    <source>
        <dbReference type="Pfam" id="PF02018"/>
    </source>
</evidence>
<keyword evidence="3" id="KW-0378">Hydrolase</keyword>
<dbReference type="SUPFAM" id="SSF49785">
    <property type="entry name" value="Galactose-binding domain-like"/>
    <property type="match status" value="1"/>
</dbReference>
<dbReference type="OrthoDB" id="9800417at2"/>
<name>A0A1S1N404_9GAMM</name>
<dbReference type="Pfam" id="PF04231">
    <property type="entry name" value="Endonuclease_1"/>
    <property type="match status" value="1"/>
</dbReference>
<organism evidence="6 7">
    <name type="scientific">Pseudoalteromonas byunsanensis</name>
    <dbReference type="NCBI Taxonomy" id="327939"/>
    <lineage>
        <taxon>Bacteria</taxon>
        <taxon>Pseudomonadati</taxon>
        <taxon>Pseudomonadota</taxon>
        <taxon>Gammaproteobacteria</taxon>
        <taxon>Alteromonadales</taxon>
        <taxon>Pseudoalteromonadaceae</taxon>
        <taxon>Pseudoalteromonas</taxon>
    </lineage>
</organism>
<evidence type="ECO:0000256" key="3">
    <source>
        <dbReference type="ARBA" id="ARBA00022801"/>
    </source>
</evidence>
<evidence type="ECO:0000256" key="2">
    <source>
        <dbReference type="ARBA" id="ARBA00022722"/>
    </source>
</evidence>
<dbReference type="PANTHER" id="PTHR33607:SF2">
    <property type="entry name" value="ENDONUCLEASE-1"/>
    <property type="match status" value="1"/>
</dbReference>
<keyword evidence="6" id="KW-0255">Endonuclease</keyword>
<keyword evidence="4" id="KW-0732">Signal</keyword>
<proteinExistence type="inferred from homology"/>
<evidence type="ECO:0000313" key="6">
    <source>
        <dbReference type="EMBL" id="OHU94712.1"/>
    </source>
</evidence>